<keyword evidence="1" id="KW-0732">Signal</keyword>
<reference evidence="2 3" key="1">
    <citation type="submission" date="2015-09" db="EMBL/GenBank/DDBJ databases">
        <title>Genome sequencing project for genomic taxonomy and phylogenomics of Bacillus-like bacteria.</title>
        <authorList>
            <person name="Liu B."/>
            <person name="Wang J."/>
            <person name="Zhu Y."/>
            <person name="Liu G."/>
            <person name="Chen Q."/>
            <person name="Chen Z."/>
            <person name="Lan J."/>
            <person name="Che J."/>
            <person name="Ge C."/>
            <person name="Shi H."/>
            <person name="Pan Z."/>
            <person name="Liu X."/>
        </authorList>
    </citation>
    <scope>NUCLEOTIDE SEQUENCE [LARGE SCALE GENOMIC DNA]</scope>
    <source>
        <strain evidence="2 3">DSM 8552</strain>
    </source>
</reference>
<feature type="chain" id="PRO_5045361655" description="SLH domain-containing protein" evidence="1">
    <location>
        <begin position="29"/>
        <end position="443"/>
    </location>
</feature>
<dbReference type="Proteomes" id="UP000051063">
    <property type="component" value="Unassembled WGS sequence"/>
</dbReference>
<evidence type="ECO:0000256" key="1">
    <source>
        <dbReference type="SAM" id="SignalP"/>
    </source>
</evidence>
<organism evidence="2 3">
    <name type="scientific">Brevibacillus choshinensis</name>
    <dbReference type="NCBI Taxonomy" id="54911"/>
    <lineage>
        <taxon>Bacteria</taxon>
        <taxon>Bacillati</taxon>
        <taxon>Bacillota</taxon>
        <taxon>Bacilli</taxon>
        <taxon>Bacillales</taxon>
        <taxon>Paenibacillaceae</taxon>
        <taxon>Brevibacillus</taxon>
    </lineage>
</organism>
<gene>
    <name evidence="2" type="ORF">AN963_24490</name>
</gene>
<name>A0ABR5N226_BRECH</name>
<evidence type="ECO:0008006" key="4">
    <source>
        <dbReference type="Google" id="ProtNLM"/>
    </source>
</evidence>
<evidence type="ECO:0000313" key="3">
    <source>
        <dbReference type="Proteomes" id="UP000051063"/>
    </source>
</evidence>
<dbReference type="EMBL" id="LJJB01000013">
    <property type="protein sequence ID" value="KQL44554.1"/>
    <property type="molecule type" value="Genomic_DNA"/>
</dbReference>
<accession>A0ABR5N226</accession>
<evidence type="ECO:0000313" key="2">
    <source>
        <dbReference type="EMBL" id="KQL44554.1"/>
    </source>
</evidence>
<proteinExistence type="predicted"/>
<feature type="signal peptide" evidence="1">
    <location>
        <begin position="1"/>
        <end position="28"/>
    </location>
</feature>
<protein>
    <recommendedName>
        <fullName evidence="4">SLH domain-containing protein</fullName>
    </recommendedName>
</protein>
<sequence>MIQSKKLLQLSTSAALLAALVLPQAAAAAGQANTVPAATLTLAKPSTTGSAEWSSFVKQQYGIQLSGTVTREQFSVALNKLVANISSISEKDAAAKGFLAAGNSPLAVSEAISAVVKAADLKELAYTYNDEKVSAVLKQAAITYTKGGSISAQNAQELAVAIDTGFVSSGQLKEAKVTGAVSADLAYQLLGKVAEFSGHYKNYLGTVGEDGIYGKLAQAWYESQIIKAGELQQVVDTALKQNLVTGYNLKDATFDPHFDPARTITYGHSDIIHAIQLIGLLKSEGIDAKVQFEPKTSAFIYLKEWGEPVQTDDYQVVQIENGNYIAYAKEYDLSFEFASVDEKKRFQPLILKYAKKDSEDAVGLLKGSWWQPLYHSRTELADYPVITNNLLKEGRFIVQSFSLNDQSAKVVEGFKKLDNKVDIESYQFWVDQPFYNYLLGEYK</sequence>
<keyword evidence="3" id="KW-1185">Reference proteome</keyword>
<comment type="caution">
    <text evidence="2">The sequence shown here is derived from an EMBL/GenBank/DDBJ whole genome shotgun (WGS) entry which is preliminary data.</text>
</comment>